<keyword evidence="4" id="KW-1185">Reference proteome</keyword>
<dbReference type="Proteomes" id="UP000436801">
    <property type="component" value="Unassembled WGS sequence"/>
</dbReference>
<reference evidence="2 5" key="2">
    <citation type="submission" date="2019-12" db="EMBL/GenBank/DDBJ databases">
        <authorList>
            <person name="Zheng J."/>
        </authorList>
    </citation>
    <scope>NUCLEOTIDE SEQUENCE [LARGE SCALE GENOMIC DNA]</scope>
    <source>
        <strain evidence="2 5">DSM 27347</strain>
    </source>
</reference>
<evidence type="ECO:0000313" key="2">
    <source>
        <dbReference type="EMBL" id="MWC45561.1"/>
    </source>
</evidence>
<organism evidence="3 4">
    <name type="scientific">Sphingomonas carotinifaciens</name>
    <dbReference type="NCBI Taxonomy" id="1166323"/>
    <lineage>
        <taxon>Bacteria</taxon>
        <taxon>Pseudomonadati</taxon>
        <taxon>Pseudomonadota</taxon>
        <taxon>Alphaproteobacteria</taxon>
        <taxon>Sphingomonadales</taxon>
        <taxon>Sphingomonadaceae</taxon>
        <taxon>Sphingomonas</taxon>
    </lineage>
</organism>
<evidence type="ECO:0000313" key="4">
    <source>
        <dbReference type="Proteomes" id="UP000323502"/>
    </source>
</evidence>
<feature type="domain" description="SnoaL-like" evidence="1">
    <location>
        <begin position="36"/>
        <end position="132"/>
    </location>
</feature>
<reference evidence="3 4" key="1">
    <citation type="submission" date="2016-10" db="EMBL/GenBank/DDBJ databases">
        <authorList>
            <person name="Varghese N."/>
            <person name="Submissions S."/>
        </authorList>
    </citation>
    <scope>NUCLEOTIDE SEQUENCE [LARGE SCALE GENOMIC DNA]</scope>
    <source>
        <strain evidence="3 4">S7-754</strain>
    </source>
</reference>
<accession>A0A1G7PRB7</accession>
<dbReference type="AlphaFoldDB" id="A0A1G7PRB7"/>
<dbReference type="InterPro" id="IPR009959">
    <property type="entry name" value="Cyclase_SnoaL-like"/>
</dbReference>
<dbReference type="GO" id="GO:0030638">
    <property type="term" value="P:polyketide metabolic process"/>
    <property type="evidence" value="ECO:0007669"/>
    <property type="project" value="InterPro"/>
</dbReference>
<evidence type="ECO:0000313" key="3">
    <source>
        <dbReference type="EMBL" id="SDF88847.1"/>
    </source>
</evidence>
<dbReference type="PANTHER" id="PTHR38436:SF1">
    <property type="entry name" value="ESTER CYCLASE"/>
    <property type="match status" value="1"/>
</dbReference>
<evidence type="ECO:0000313" key="5">
    <source>
        <dbReference type="Proteomes" id="UP000436801"/>
    </source>
</evidence>
<dbReference type="SUPFAM" id="SSF54427">
    <property type="entry name" value="NTF2-like"/>
    <property type="match status" value="1"/>
</dbReference>
<dbReference type="Gene3D" id="3.10.450.50">
    <property type="match status" value="1"/>
</dbReference>
<dbReference type="Pfam" id="PF12680">
    <property type="entry name" value="SnoaL_2"/>
    <property type="match status" value="1"/>
</dbReference>
<dbReference type="PANTHER" id="PTHR38436">
    <property type="entry name" value="POLYKETIDE CYCLASE SNOAL-LIKE DOMAIN"/>
    <property type="match status" value="1"/>
</dbReference>
<dbReference type="EMBL" id="FNBI01000007">
    <property type="protein sequence ID" value="SDF88847.1"/>
    <property type="molecule type" value="Genomic_DNA"/>
</dbReference>
<dbReference type="OrthoDB" id="9812089at2"/>
<dbReference type="Proteomes" id="UP000323502">
    <property type="component" value="Unassembled WGS sequence"/>
</dbReference>
<sequence>MSRFVTSAIVATALIAAAVPARPRASETERNRAIVTAFAEQFYGHRDVAGAFAKFVVPDYIQHNPGLPDGREAAVAALAPKFAMPGARFDVKRIIVDGDLAVIHLHGRTDPNNAGGAVADIYRLKDGKIVEHWDVIQPIPAKAANPHPMF</sequence>
<dbReference type="EMBL" id="WSUT01000007">
    <property type="protein sequence ID" value="MWC45561.1"/>
    <property type="molecule type" value="Genomic_DNA"/>
</dbReference>
<evidence type="ECO:0000259" key="1">
    <source>
        <dbReference type="Pfam" id="PF12680"/>
    </source>
</evidence>
<dbReference type="InterPro" id="IPR037401">
    <property type="entry name" value="SnoaL-like"/>
</dbReference>
<name>A0A1G7PRB7_9SPHN</name>
<gene>
    <name evidence="2" type="ORF">GQR91_18255</name>
    <name evidence="3" type="ORF">SAMN05216557_10748</name>
</gene>
<proteinExistence type="predicted"/>
<dbReference type="InterPro" id="IPR032710">
    <property type="entry name" value="NTF2-like_dom_sf"/>
</dbReference>
<dbReference type="RefSeq" id="WP_149683055.1">
    <property type="nucleotide sequence ID" value="NZ_FNBI01000007.1"/>
</dbReference>
<protein>
    <submittedName>
        <fullName evidence="2">Polyketide cyclase</fullName>
    </submittedName>
    <submittedName>
        <fullName evidence="3">Predicted SnoaL-like aldol condensation-catalyzing enzyme</fullName>
    </submittedName>
</protein>